<name>A0A372IQ13_9BACT</name>
<dbReference type="OrthoDB" id="9807503at2"/>
<evidence type="ECO:0000313" key="9">
    <source>
        <dbReference type="EMBL" id="RFU17052.1"/>
    </source>
</evidence>
<comment type="caution">
    <text evidence="9">The sequence shown here is derived from an EMBL/GenBank/DDBJ whole genome shotgun (WGS) entry which is preliminary data.</text>
</comment>
<accession>A0A372IQ13</accession>
<comment type="similarity">
    <text evidence="7">Belongs to the class-I aminoacyl-tRNA synthetase family.</text>
</comment>
<protein>
    <submittedName>
        <fullName evidence="9">tRNA glutamyl-Q(34) synthetase GluQRS</fullName>
    </submittedName>
</protein>
<gene>
    <name evidence="9" type="ORF">D0Y96_10135</name>
</gene>
<evidence type="ECO:0000256" key="2">
    <source>
        <dbReference type="ARBA" id="ARBA00022723"/>
    </source>
</evidence>
<evidence type="ECO:0000256" key="1">
    <source>
        <dbReference type="ARBA" id="ARBA00022598"/>
    </source>
</evidence>
<organism evidence="9 10">
    <name type="scientific">Paracidobacterium acidisoli</name>
    <dbReference type="NCBI Taxonomy" id="2303751"/>
    <lineage>
        <taxon>Bacteria</taxon>
        <taxon>Pseudomonadati</taxon>
        <taxon>Acidobacteriota</taxon>
        <taxon>Terriglobia</taxon>
        <taxon>Terriglobales</taxon>
        <taxon>Acidobacteriaceae</taxon>
        <taxon>Paracidobacterium</taxon>
    </lineage>
</organism>
<sequence length="290" mass="32556">MNPSYRGRIAPTPTGLLHLGHARTFFTAFCRARDAGGTLILRNEDLDPQRCRPEFTDAMYEDLRWLGISWQEGPDIHTDIGGPFAPYTQSRRRGHYLRAWRALRDQGVIYPCTCSRKDLSRIAQAPHEGAGESDEGPMYPGSCRPAAGTVADAAQYPEPAGVNWRFQVPDGESIGFEDAHFGPQRFLAGRDFGDFLVWRRDDVPAYQLAVVVDDAAMQITEVVRGADLLLSTVRQILLYRALGLEPPLWYHCPLLRDQSGQRLAKRHDALSIRSLREQGKSPQELLAEAR</sequence>
<evidence type="ECO:0000256" key="4">
    <source>
        <dbReference type="ARBA" id="ARBA00022833"/>
    </source>
</evidence>
<keyword evidence="1 7" id="KW-0436">Ligase</keyword>
<dbReference type="NCBIfam" id="NF004315">
    <property type="entry name" value="PRK05710.1-4"/>
    <property type="match status" value="1"/>
</dbReference>
<proteinExistence type="inferred from homology"/>
<evidence type="ECO:0000259" key="8">
    <source>
        <dbReference type="Pfam" id="PF00749"/>
    </source>
</evidence>
<dbReference type="GO" id="GO:0005524">
    <property type="term" value="F:ATP binding"/>
    <property type="evidence" value="ECO:0007669"/>
    <property type="project" value="UniProtKB-KW"/>
</dbReference>
<evidence type="ECO:0000256" key="5">
    <source>
        <dbReference type="ARBA" id="ARBA00022840"/>
    </source>
</evidence>
<evidence type="ECO:0000256" key="3">
    <source>
        <dbReference type="ARBA" id="ARBA00022741"/>
    </source>
</evidence>
<dbReference type="InterPro" id="IPR049940">
    <property type="entry name" value="GluQ/Sye"/>
</dbReference>
<dbReference type="EMBL" id="QVQT01000003">
    <property type="protein sequence ID" value="RFU17052.1"/>
    <property type="molecule type" value="Genomic_DNA"/>
</dbReference>
<keyword evidence="5 7" id="KW-0067">ATP-binding</keyword>
<dbReference type="PRINTS" id="PR00987">
    <property type="entry name" value="TRNASYNTHGLU"/>
</dbReference>
<dbReference type="Proteomes" id="UP000264702">
    <property type="component" value="Unassembled WGS sequence"/>
</dbReference>
<keyword evidence="3 7" id="KW-0547">Nucleotide-binding</keyword>
<evidence type="ECO:0000256" key="7">
    <source>
        <dbReference type="RuleBase" id="RU363037"/>
    </source>
</evidence>
<keyword evidence="10" id="KW-1185">Reference proteome</keyword>
<keyword evidence="4" id="KW-0862">Zinc</keyword>
<evidence type="ECO:0000256" key="6">
    <source>
        <dbReference type="ARBA" id="ARBA00023146"/>
    </source>
</evidence>
<dbReference type="SUPFAM" id="SSF52374">
    <property type="entry name" value="Nucleotidylyl transferase"/>
    <property type="match status" value="1"/>
</dbReference>
<evidence type="ECO:0000313" key="10">
    <source>
        <dbReference type="Proteomes" id="UP000264702"/>
    </source>
</evidence>
<reference evidence="9 10" key="1">
    <citation type="submission" date="2018-08" db="EMBL/GenBank/DDBJ databases">
        <title>Acidipila sp. 4G-K13, an acidobacterium isolated from forest soil.</title>
        <authorList>
            <person name="Gao Z.-H."/>
            <person name="Qiu L.-H."/>
        </authorList>
    </citation>
    <scope>NUCLEOTIDE SEQUENCE [LARGE SCALE GENOMIC DNA]</scope>
    <source>
        <strain evidence="9 10">4G-K13</strain>
    </source>
</reference>
<dbReference type="InterPro" id="IPR014729">
    <property type="entry name" value="Rossmann-like_a/b/a_fold"/>
</dbReference>
<dbReference type="Pfam" id="PF00749">
    <property type="entry name" value="tRNA-synt_1c"/>
    <property type="match status" value="1"/>
</dbReference>
<keyword evidence="6 7" id="KW-0030">Aminoacyl-tRNA synthetase</keyword>
<dbReference type="Gene3D" id="3.40.50.620">
    <property type="entry name" value="HUPs"/>
    <property type="match status" value="1"/>
</dbReference>
<dbReference type="GO" id="GO:0004818">
    <property type="term" value="F:glutamate-tRNA ligase activity"/>
    <property type="evidence" value="ECO:0007669"/>
    <property type="project" value="TreeGrafter"/>
</dbReference>
<dbReference type="InterPro" id="IPR000924">
    <property type="entry name" value="Glu/Gln-tRNA-synth"/>
</dbReference>
<dbReference type="PANTHER" id="PTHR43311">
    <property type="entry name" value="GLUTAMATE--TRNA LIGASE"/>
    <property type="match status" value="1"/>
</dbReference>
<feature type="domain" description="Glutamyl/glutaminyl-tRNA synthetase class Ib catalytic" evidence="8">
    <location>
        <begin position="6"/>
        <end position="286"/>
    </location>
</feature>
<dbReference type="GO" id="GO:0005829">
    <property type="term" value="C:cytosol"/>
    <property type="evidence" value="ECO:0007669"/>
    <property type="project" value="TreeGrafter"/>
</dbReference>
<keyword evidence="2" id="KW-0479">Metal-binding</keyword>
<keyword evidence="7" id="KW-0648">Protein biosynthesis</keyword>
<dbReference type="InterPro" id="IPR001412">
    <property type="entry name" value="aa-tRNA-synth_I_CS"/>
</dbReference>
<dbReference type="GO" id="GO:0006424">
    <property type="term" value="P:glutamyl-tRNA aminoacylation"/>
    <property type="evidence" value="ECO:0007669"/>
    <property type="project" value="TreeGrafter"/>
</dbReference>
<dbReference type="AlphaFoldDB" id="A0A372IQ13"/>
<dbReference type="PROSITE" id="PS00178">
    <property type="entry name" value="AA_TRNA_LIGASE_I"/>
    <property type="match status" value="1"/>
</dbReference>
<dbReference type="PANTHER" id="PTHR43311:SF1">
    <property type="entry name" value="GLUTAMYL-Q TRNA(ASP) SYNTHETASE"/>
    <property type="match status" value="1"/>
</dbReference>
<dbReference type="InterPro" id="IPR020058">
    <property type="entry name" value="Glu/Gln-tRNA-synth_Ib_cat-dom"/>
</dbReference>